<name>A0A5P1F6W8_ASPOF</name>
<evidence type="ECO:0008006" key="5">
    <source>
        <dbReference type="Google" id="ProtNLM"/>
    </source>
</evidence>
<dbReference type="Gramene" id="ONK74125">
    <property type="protein sequence ID" value="ONK74125"/>
    <property type="gene ID" value="A4U43_C03F3030"/>
</dbReference>
<feature type="compositionally biased region" description="Basic and acidic residues" evidence="2">
    <location>
        <begin position="40"/>
        <end position="52"/>
    </location>
</feature>
<evidence type="ECO:0000256" key="2">
    <source>
        <dbReference type="SAM" id="MobiDB-lite"/>
    </source>
</evidence>
<organism evidence="3 4">
    <name type="scientific">Asparagus officinalis</name>
    <name type="common">Garden asparagus</name>
    <dbReference type="NCBI Taxonomy" id="4686"/>
    <lineage>
        <taxon>Eukaryota</taxon>
        <taxon>Viridiplantae</taxon>
        <taxon>Streptophyta</taxon>
        <taxon>Embryophyta</taxon>
        <taxon>Tracheophyta</taxon>
        <taxon>Spermatophyta</taxon>
        <taxon>Magnoliopsida</taxon>
        <taxon>Liliopsida</taxon>
        <taxon>Asparagales</taxon>
        <taxon>Asparagaceae</taxon>
        <taxon>Asparagoideae</taxon>
        <taxon>Asparagus</taxon>
    </lineage>
</organism>
<dbReference type="Proteomes" id="UP000243459">
    <property type="component" value="Chromosome 3"/>
</dbReference>
<keyword evidence="4" id="KW-1185">Reference proteome</keyword>
<proteinExistence type="predicted"/>
<evidence type="ECO:0000256" key="1">
    <source>
        <dbReference type="SAM" id="Coils"/>
    </source>
</evidence>
<keyword evidence="1" id="KW-0175">Coiled coil</keyword>
<feature type="coiled-coil region" evidence="1">
    <location>
        <begin position="203"/>
        <end position="248"/>
    </location>
</feature>
<evidence type="ECO:0000313" key="3">
    <source>
        <dbReference type="EMBL" id="ONK74125.1"/>
    </source>
</evidence>
<dbReference type="OMA" id="FERSTQP"/>
<feature type="compositionally biased region" description="Basic and acidic residues" evidence="2">
    <location>
        <begin position="1"/>
        <end position="10"/>
    </location>
</feature>
<protein>
    <recommendedName>
        <fullName evidence="5">WEB family protein</fullName>
    </recommendedName>
</protein>
<gene>
    <name evidence="3" type="ORF">A4U43_C03F3030</name>
</gene>
<feature type="coiled-coil region" evidence="1">
    <location>
        <begin position="74"/>
        <end position="168"/>
    </location>
</feature>
<dbReference type="PANTHER" id="PTHR35164:SF9">
    <property type="entry name" value="EXPRESSED PROTEIN"/>
    <property type="match status" value="1"/>
</dbReference>
<evidence type="ECO:0000313" key="4">
    <source>
        <dbReference type="Proteomes" id="UP000243459"/>
    </source>
</evidence>
<feature type="compositionally biased region" description="Low complexity" evidence="2">
    <location>
        <begin position="18"/>
        <end position="29"/>
    </location>
</feature>
<feature type="region of interest" description="Disordered" evidence="2">
    <location>
        <begin position="1"/>
        <end position="73"/>
    </location>
</feature>
<dbReference type="EMBL" id="CM007383">
    <property type="protein sequence ID" value="ONK74125.1"/>
    <property type="molecule type" value="Genomic_DNA"/>
</dbReference>
<reference evidence="4" key="1">
    <citation type="journal article" date="2017" name="Nat. Commun.">
        <title>The asparagus genome sheds light on the origin and evolution of a young Y chromosome.</title>
        <authorList>
            <person name="Harkess A."/>
            <person name="Zhou J."/>
            <person name="Xu C."/>
            <person name="Bowers J.E."/>
            <person name="Van der Hulst R."/>
            <person name="Ayyampalayam S."/>
            <person name="Mercati F."/>
            <person name="Riccardi P."/>
            <person name="McKain M.R."/>
            <person name="Kakrana A."/>
            <person name="Tang H."/>
            <person name="Ray J."/>
            <person name="Groenendijk J."/>
            <person name="Arikit S."/>
            <person name="Mathioni S.M."/>
            <person name="Nakano M."/>
            <person name="Shan H."/>
            <person name="Telgmann-Rauber A."/>
            <person name="Kanno A."/>
            <person name="Yue Z."/>
            <person name="Chen H."/>
            <person name="Li W."/>
            <person name="Chen Y."/>
            <person name="Xu X."/>
            <person name="Zhang Y."/>
            <person name="Luo S."/>
            <person name="Chen H."/>
            <person name="Gao J."/>
            <person name="Mao Z."/>
            <person name="Pires J.C."/>
            <person name="Luo M."/>
            <person name="Kudrna D."/>
            <person name="Wing R.A."/>
            <person name="Meyers B.C."/>
            <person name="Yi K."/>
            <person name="Kong H."/>
            <person name="Lavrijsen P."/>
            <person name="Sunseri F."/>
            <person name="Falavigna A."/>
            <person name="Ye Y."/>
            <person name="Leebens-Mack J.H."/>
            <person name="Chen G."/>
        </authorList>
    </citation>
    <scope>NUCLEOTIDE SEQUENCE [LARGE SCALE GENOMIC DNA]</scope>
    <source>
        <strain evidence="4">cv. DH0086</strain>
    </source>
</reference>
<accession>A0A5P1F6W8</accession>
<dbReference type="OrthoDB" id="774313at2759"/>
<sequence length="532" mass="60283">MLNFKPRSESSEIPSKGSRLSPSSTQSRSVKGLNFQVDSQDSKAAKVFDKKTANKPSSWLERRSGKGSEMPPQMYQLQEELRKAREERTRALEDLEELRSNKRMSALSNKEELDALEKKVEKAKESERKMLEAMISQTKQLEQTKILLEEAKLEIRSLHDNIKSLEENSSCNIRENIEKQQRPSDVIPAREEIISLKNELKLATRAEEKSKKAMDDLAVALKEVTTEVSQMKAELSTTQSELEKAKLESERSKSLVKITDDKLRAALEDAERLRLDSEDYVAGWKEKEHGIMSCIKMSEEENAKLKLENKKLLESLRGSREETSKLRDIVKQALNEATVVKEALEIVRNENSHLKDLLSVKESSLQCIKQEFECLKVSEAAAVDSVKELKGFLDVASSMVSKTPTGEVSESKKVLRIPSIRSCTNDAKKTHRRRHSVGDFGKLKSTLSENGSSMEQRNPLFSSFSNVSECRIPSSIYAEDGETLTTFDFDHVVGDQSNGVDYGNGSPLIQKKRKPMLKKFGGMLNWRSFHRY</sequence>
<dbReference type="AlphaFoldDB" id="A0A5P1F6W8"/>
<dbReference type="PANTHER" id="PTHR35164">
    <property type="entry name" value="EXPRESSED PROTEIN"/>
    <property type="match status" value="1"/>
</dbReference>
<feature type="coiled-coil region" evidence="1">
    <location>
        <begin position="295"/>
        <end position="350"/>
    </location>
</feature>